<protein>
    <submittedName>
        <fullName evidence="9">Cytochrome P450</fullName>
    </submittedName>
</protein>
<evidence type="ECO:0000256" key="8">
    <source>
        <dbReference type="SAM" id="MobiDB-lite"/>
    </source>
</evidence>
<evidence type="ECO:0000256" key="2">
    <source>
        <dbReference type="ARBA" id="ARBA00022617"/>
    </source>
</evidence>
<feature type="region of interest" description="Disordered" evidence="8">
    <location>
        <begin position="60"/>
        <end position="90"/>
    </location>
</feature>
<dbReference type="FunFam" id="1.10.630.10:FF:000018">
    <property type="entry name" value="Cytochrome P450 monooxygenase"/>
    <property type="match status" value="1"/>
</dbReference>
<dbReference type="Gene3D" id="1.10.630.10">
    <property type="entry name" value="Cytochrome P450"/>
    <property type="match status" value="1"/>
</dbReference>
<dbReference type="PANTHER" id="PTHR46696:SF1">
    <property type="entry name" value="CYTOCHROME P450 YJIB-RELATED"/>
    <property type="match status" value="1"/>
</dbReference>
<evidence type="ECO:0000313" key="10">
    <source>
        <dbReference type="Proteomes" id="UP000637578"/>
    </source>
</evidence>
<evidence type="ECO:0000256" key="3">
    <source>
        <dbReference type="ARBA" id="ARBA00022723"/>
    </source>
</evidence>
<dbReference type="RefSeq" id="WP_189060789.1">
    <property type="nucleotide sequence ID" value="NZ_BMMK01000029.1"/>
</dbReference>
<dbReference type="Proteomes" id="UP000637578">
    <property type="component" value="Unassembled WGS sequence"/>
</dbReference>
<dbReference type="SUPFAM" id="SSF48264">
    <property type="entry name" value="Cytochrome P450"/>
    <property type="match status" value="1"/>
</dbReference>
<dbReference type="InterPro" id="IPR036396">
    <property type="entry name" value="Cyt_P450_sf"/>
</dbReference>
<dbReference type="GO" id="GO:0020037">
    <property type="term" value="F:heme binding"/>
    <property type="evidence" value="ECO:0007669"/>
    <property type="project" value="InterPro"/>
</dbReference>
<evidence type="ECO:0000256" key="7">
    <source>
        <dbReference type="RuleBase" id="RU000461"/>
    </source>
</evidence>
<dbReference type="InterPro" id="IPR001128">
    <property type="entry name" value="Cyt_P450"/>
</dbReference>
<proteinExistence type="inferred from homology"/>
<dbReference type="PRINTS" id="PR00385">
    <property type="entry name" value="P450"/>
</dbReference>
<reference evidence="9" key="2">
    <citation type="submission" date="2020-09" db="EMBL/GenBank/DDBJ databases">
        <authorList>
            <person name="Sun Q."/>
            <person name="Zhou Y."/>
        </authorList>
    </citation>
    <scope>NUCLEOTIDE SEQUENCE</scope>
    <source>
        <strain evidence="9">CGMCC 4.5737</strain>
    </source>
</reference>
<reference evidence="9" key="1">
    <citation type="journal article" date="2014" name="Int. J. Syst. Evol. Microbiol.">
        <title>Complete genome sequence of Corynebacterium casei LMG S-19264T (=DSM 44701T), isolated from a smear-ripened cheese.</title>
        <authorList>
            <consortium name="US DOE Joint Genome Institute (JGI-PGF)"/>
            <person name="Walter F."/>
            <person name="Albersmeier A."/>
            <person name="Kalinowski J."/>
            <person name="Ruckert C."/>
        </authorList>
    </citation>
    <scope>NUCLEOTIDE SEQUENCE</scope>
    <source>
        <strain evidence="9">CGMCC 4.5737</strain>
    </source>
</reference>
<dbReference type="GO" id="GO:0005506">
    <property type="term" value="F:iron ion binding"/>
    <property type="evidence" value="ECO:0007669"/>
    <property type="project" value="InterPro"/>
</dbReference>
<keyword evidence="3 7" id="KW-0479">Metal-binding</keyword>
<keyword evidence="10" id="KW-1185">Reference proteome</keyword>
<dbReference type="GO" id="GO:0016705">
    <property type="term" value="F:oxidoreductase activity, acting on paired donors, with incorporation or reduction of molecular oxygen"/>
    <property type="evidence" value="ECO:0007669"/>
    <property type="project" value="InterPro"/>
</dbReference>
<keyword evidence="4 7" id="KW-0560">Oxidoreductase</keyword>
<accession>A0A8J3FVZ3</accession>
<dbReference type="PANTHER" id="PTHR46696">
    <property type="entry name" value="P450, PUTATIVE (EUROFUNG)-RELATED"/>
    <property type="match status" value="1"/>
</dbReference>
<name>A0A8J3FVZ3_9PSEU</name>
<dbReference type="PROSITE" id="PS00086">
    <property type="entry name" value="CYTOCHROME_P450"/>
    <property type="match status" value="1"/>
</dbReference>
<keyword evidence="5 7" id="KW-0408">Iron</keyword>
<dbReference type="Pfam" id="PF00067">
    <property type="entry name" value="p450"/>
    <property type="match status" value="1"/>
</dbReference>
<keyword evidence="2 7" id="KW-0349">Heme</keyword>
<evidence type="ECO:0000313" key="9">
    <source>
        <dbReference type="EMBL" id="GGM72695.1"/>
    </source>
</evidence>
<gene>
    <name evidence="9" type="ORF">GCM10012275_49190</name>
</gene>
<comment type="similarity">
    <text evidence="1 7">Belongs to the cytochrome P450 family.</text>
</comment>
<evidence type="ECO:0000256" key="5">
    <source>
        <dbReference type="ARBA" id="ARBA00023004"/>
    </source>
</evidence>
<sequence>MPERDDLPRFPMARRPGFDPPAEYSRFRAECPVREVRLRHGQRVWLVTRYADVRRALSDPARFSSDPSRPGYPQLRPVRDEQARPGSFLVTDPPLHTRYRRLLAHDFAAGRIAGLRPEIERIVAGSLDRLRTAPQPADLLTEFAMPIPTQVTGVLLGVPYEDHEFFTSRSRAHLDRSLPADQVQAALTELEDYLDGLISEKLRAPGKDLLSRLADRYVRTGELEQDELVGMAVLLLVGGYETTTNAITLSVLALLEHREQWEALVAQPDLVDGAVDELLRYLGLTQHGLVRAVAEDVEFGGRTIRAGEGVVVSLSSANRDADRFADPDRLDVCRNAHGHLTFGWGTHQCIGQHLARVEMQVALRALVQHLPALKTVLPLEEIPFHFETPFYSVRELLVTW</sequence>
<dbReference type="AlphaFoldDB" id="A0A8J3FVZ3"/>
<comment type="caution">
    <text evidence="9">The sequence shown here is derived from an EMBL/GenBank/DDBJ whole genome shotgun (WGS) entry which is preliminary data.</text>
</comment>
<dbReference type="PRINTS" id="PR00359">
    <property type="entry name" value="BP450"/>
</dbReference>
<evidence type="ECO:0000256" key="1">
    <source>
        <dbReference type="ARBA" id="ARBA00010617"/>
    </source>
</evidence>
<keyword evidence="6 7" id="KW-0503">Monooxygenase</keyword>
<dbReference type="EMBL" id="BMMK01000029">
    <property type="protein sequence ID" value="GGM72695.1"/>
    <property type="molecule type" value="Genomic_DNA"/>
</dbReference>
<evidence type="ECO:0000256" key="6">
    <source>
        <dbReference type="ARBA" id="ARBA00023033"/>
    </source>
</evidence>
<evidence type="ECO:0000256" key="4">
    <source>
        <dbReference type="ARBA" id="ARBA00023002"/>
    </source>
</evidence>
<dbReference type="GO" id="GO:0004497">
    <property type="term" value="F:monooxygenase activity"/>
    <property type="evidence" value="ECO:0007669"/>
    <property type="project" value="UniProtKB-KW"/>
</dbReference>
<dbReference type="InterPro" id="IPR017972">
    <property type="entry name" value="Cyt_P450_CS"/>
</dbReference>
<dbReference type="CDD" id="cd11030">
    <property type="entry name" value="CYP105-like"/>
    <property type="match status" value="1"/>
</dbReference>
<dbReference type="InterPro" id="IPR002397">
    <property type="entry name" value="Cyt_P450_B"/>
</dbReference>
<organism evidence="9 10">
    <name type="scientific">Longimycelium tulufanense</name>
    <dbReference type="NCBI Taxonomy" id="907463"/>
    <lineage>
        <taxon>Bacteria</taxon>
        <taxon>Bacillati</taxon>
        <taxon>Actinomycetota</taxon>
        <taxon>Actinomycetes</taxon>
        <taxon>Pseudonocardiales</taxon>
        <taxon>Pseudonocardiaceae</taxon>
        <taxon>Longimycelium</taxon>
    </lineage>
</organism>